<evidence type="ECO:0000256" key="1">
    <source>
        <dbReference type="SAM" id="MobiDB-lite"/>
    </source>
</evidence>
<feature type="compositionally biased region" description="Low complexity" evidence="1">
    <location>
        <begin position="218"/>
        <end position="233"/>
    </location>
</feature>
<accession>A0A2T0UAQ0</accession>
<dbReference type="EMBL" id="PVTJ01000013">
    <property type="protein sequence ID" value="PRY55010.1"/>
    <property type="molecule type" value="Genomic_DNA"/>
</dbReference>
<feature type="transmembrane region" description="Helical" evidence="2">
    <location>
        <begin position="23"/>
        <end position="46"/>
    </location>
</feature>
<dbReference type="Proteomes" id="UP000238176">
    <property type="component" value="Unassembled WGS sequence"/>
</dbReference>
<proteinExistence type="predicted"/>
<feature type="transmembrane region" description="Helical" evidence="2">
    <location>
        <begin position="66"/>
        <end position="88"/>
    </location>
</feature>
<evidence type="ECO:0000313" key="4">
    <source>
        <dbReference type="Proteomes" id="UP000238176"/>
    </source>
</evidence>
<organism evidence="3 4">
    <name type="scientific">Glycomyces artemisiae</name>
    <dbReference type="NCBI Taxonomy" id="1076443"/>
    <lineage>
        <taxon>Bacteria</taxon>
        <taxon>Bacillati</taxon>
        <taxon>Actinomycetota</taxon>
        <taxon>Actinomycetes</taxon>
        <taxon>Glycomycetales</taxon>
        <taxon>Glycomycetaceae</taxon>
        <taxon>Glycomyces</taxon>
    </lineage>
</organism>
<keyword evidence="4" id="KW-1185">Reference proteome</keyword>
<gene>
    <name evidence="3" type="ORF">B0I28_113120</name>
</gene>
<name>A0A2T0UAQ0_9ACTN</name>
<protein>
    <submittedName>
        <fullName evidence="3">Uncharacterized protein</fullName>
    </submittedName>
</protein>
<comment type="caution">
    <text evidence="3">The sequence shown here is derived from an EMBL/GenBank/DDBJ whole genome shotgun (WGS) entry which is preliminary data.</text>
</comment>
<keyword evidence="2" id="KW-0812">Transmembrane</keyword>
<evidence type="ECO:0000256" key="2">
    <source>
        <dbReference type="SAM" id="Phobius"/>
    </source>
</evidence>
<keyword evidence="2" id="KW-0472">Membrane</keyword>
<dbReference type="RefSeq" id="WP_106366579.1">
    <property type="nucleotide sequence ID" value="NZ_PVTJ01000013.1"/>
</dbReference>
<evidence type="ECO:0000313" key="3">
    <source>
        <dbReference type="EMBL" id="PRY55010.1"/>
    </source>
</evidence>
<keyword evidence="2" id="KW-1133">Transmembrane helix</keyword>
<reference evidence="3 4" key="1">
    <citation type="submission" date="2018-03" db="EMBL/GenBank/DDBJ databases">
        <title>Genomic Encyclopedia of Type Strains, Phase III (KMG-III): the genomes of soil and plant-associated and newly described type strains.</title>
        <authorList>
            <person name="Whitman W."/>
        </authorList>
    </citation>
    <scope>NUCLEOTIDE SEQUENCE [LARGE SCALE GENOMIC DNA]</scope>
    <source>
        <strain evidence="3 4">CGMCC 4.7067</strain>
    </source>
</reference>
<feature type="region of interest" description="Disordered" evidence="1">
    <location>
        <begin position="218"/>
        <end position="253"/>
    </location>
</feature>
<dbReference type="OrthoDB" id="5180736at2"/>
<dbReference type="AlphaFoldDB" id="A0A2T0UAQ0"/>
<sequence>MVSRVGAVVEPEHMAEIVRKMRIIGASLGIALIAVSVVVPLMNGGFEWTAYHGSSYRSSSGTGLSWEATGLLVGAVFLVGPLATGWAFRQGAGEVLYLDGSRLTVVRPGRRAPEVFDLARARSEVRLDKVPGSSPGSAQAREQVGSYRPVLVLHNESGRETVIELANQRSRAMRLRHETRMFEAAMRVTFDPAVEQTAGQLRTVLRWTKLPVIHDAAPDAIPASPADADSGPIPRTPVIEGVEGPELEITGRR</sequence>